<dbReference type="SUPFAM" id="SSF47413">
    <property type="entry name" value="lambda repressor-like DNA-binding domains"/>
    <property type="match status" value="1"/>
</dbReference>
<dbReference type="CDD" id="cd00093">
    <property type="entry name" value="HTH_XRE"/>
    <property type="match status" value="1"/>
</dbReference>
<dbReference type="Gene3D" id="1.10.260.40">
    <property type="entry name" value="lambda repressor-like DNA-binding domains"/>
    <property type="match status" value="1"/>
</dbReference>
<dbReference type="InterPro" id="IPR010982">
    <property type="entry name" value="Lambda_DNA-bd_dom_sf"/>
</dbReference>
<dbReference type="SMART" id="SM00530">
    <property type="entry name" value="HTH_XRE"/>
    <property type="match status" value="1"/>
</dbReference>
<evidence type="ECO:0000313" key="4">
    <source>
        <dbReference type="Proteomes" id="UP000199068"/>
    </source>
</evidence>
<evidence type="ECO:0000313" key="3">
    <source>
        <dbReference type="EMBL" id="SDL98829.1"/>
    </source>
</evidence>
<dbReference type="GO" id="GO:0003677">
    <property type="term" value="F:DNA binding"/>
    <property type="evidence" value="ECO:0007669"/>
    <property type="project" value="UniProtKB-KW"/>
</dbReference>
<feature type="domain" description="HTH cro/C1-type" evidence="2">
    <location>
        <begin position="7"/>
        <end position="67"/>
    </location>
</feature>
<dbReference type="PANTHER" id="PTHR46558:SF14">
    <property type="entry name" value="HTH-TYPE TRANSCRIPTIONAL REGULATOR ANSR"/>
    <property type="match status" value="1"/>
</dbReference>
<organism evidence="3 4">
    <name type="scientific">Romboutsia lituseburensis DSM 797</name>
    <dbReference type="NCBI Taxonomy" id="1121325"/>
    <lineage>
        <taxon>Bacteria</taxon>
        <taxon>Bacillati</taxon>
        <taxon>Bacillota</taxon>
        <taxon>Clostridia</taxon>
        <taxon>Peptostreptococcales</taxon>
        <taxon>Peptostreptococcaceae</taxon>
        <taxon>Romboutsia</taxon>
    </lineage>
</organism>
<accession>A0A1G9PJC4</accession>
<reference evidence="3 4" key="1">
    <citation type="submission" date="2016-10" db="EMBL/GenBank/DDBJ databases">
        <authorList>
            <person name="de Groot N.N."/>
        </authorList>
    </citation>
    <scope>NUCLEOTIDE SEQUENCE [LARGE SCALE GENOMIC DNA]</scope>
    <source>
        <strain evidence="3 4">DSM 797</strain>
    </source>
</reference>
<dbReference type="PANTHER" id="PTHR46558">
    <property type="entry name" value="TRACRIPTIONAL REGULATORY PROTEIN-RELATED-RELATED"/>
    <property type="match status" value="1"/>
</dbReference>
<dbReference type="EMBL" id="FNGW01000004">
    <property type="protein sequence ID" value="SDL98829.1"/>
    <property type="molecule type" value="Genomic_DNA"/>
</dbReference>
<keyword evidence="1" id="KW-0238">DNA-binding</keyword>
<sequence length="120" mass="14219">MTFGEKFKGLRLEKKLNQQEMADEFNKLYGYTFTKASISQYEHDKRMPEIEALKDFGLYFNVSVDYLLGKSNDRNKFTDNDKVQLKKDLLNFINGYLGNNKVSKDIKDDIFNYLSKNYRD</sequence>
<dbReference type="PROSITE" id="PS50943">
    <property type="entry name" value="HTH_CROC1"/>
    <property type="match status" value="1"/>
</dbReference>
<evidence type="ECO:0000259" key="2">
    <source>
        <dbReference type="PROSITE" id="PS50943"/>
    </source>
</evidence>
<dbReference type="STRING" id="1121325.SAMN04515677_104389"/>
<name>A0A1G9PJC4_9FIRM</name>
<protein>
    <submittedName>
        <fullName evidence="3">Transcriptional regulator, contains XRE-family HTH domain</fullName>
    </submittedName>
</protein>
<dbReference type="RefSeq" id="WP_092725812.1">
    <property type="nucleotide sequence ID" value="NZ_FNGW01000004.1"/>
</dbReference>
<keyword evidence="4" id="KW-1185">Reference proteome</keyword>
<gene>
    <name evidence="3" type="ORF">SAMN04515677_104389</name>
</gene>
<dbReference type="Proteomes" id="UP000199068">
    <property type="component" value="Unassembled WGS sequence"/>
</dbReference>
<dbReference type="AlphaFoldDB" id="A0A1G9PJC4"/>
<proteinExistence type="predicted"/>
<dbReference type="InterPro" id="IPR001387">
    <property type="entry name" value="Cro/C1-type_HTH"/>
</dbReference>
<dbReference type="Pfam" id="PF12844">
    <property type="entry name" value="HTH_19"/>
    <property type="match status" value="1"/>
</dbReference>
<evidence type="ECO:0000256" key="1">
    <source>
        <dbReference type="ARBA" id="ARBA00023125"/>
    </source>
</evidence>